<feature type="region of interest" description="Disordered" evidence="1">
    <location>
        <begin position="470"/>
        <end position="494"/>
    </location>
</feature>
<feature type="compositionally biased region" description="Polar residues" evidence="1">
    <location>
        <begin position="476"/>
        <end position="494"/>
    </location>
</feature>
<sequence length="494" mass="52974">QAGDEDVDEITVRLRDCNIRVRLSPDGRAASSPTAPAFSSAFFSVDFSVVTKDVSARVPLAGAATFGLEILDLLTPEELDKVDLKHLESQARILGSLGGGWSSRARIARAIRAGVGAREVLAGHRLPPSSPSVPAKNRFYIALRTSSRPQGFWTESSRVFFREVSEPDGVVGLIQVRAGGFAIVAPAEDEVWEALAGITGADGEPAAMTTEWTLEMETSRRRPVGGATVFLCDLPWSAVGLFRRTGGVRLLQGRILNFECEGTACRPVLISVGAALAAWIAETEEDNPVQECVTAEEVQPDQDGLAEEAAAPGSLEEEELIGLSTTADPLTRILAGQTLLLKQLMPKQPDALAAALQGGASEPRAAVAFGDTLPARCHPGLLRDYLEKRVGISEFRTLGYMVTFFAHGWAAARTSKNVEMEAFCGRGVMVIEQMILDSGRVQVGWLLGGMPEPFFNTAAGLDFLESRVKAAKDNTRQQTTSEATETPNEQPKPS</sequence>
<dbReference type="AlphaFoldDB" id="A0A812PQB9"/>
<name>A0A812PQB9_SYMPI</name>
<keyword evidence="3" id="KW-1185">Reference proteome</keyword>
<dbReference type="Proteomes" id="UP000649617">
    <property type="component" value="Unassembled WGS sequence"/>
</dbReference>
<reference evidence="2" key="1">
    <citation type="submission" date="2021-02" db="EMBL/GenBank/DDBJ databases">
        <authorList>
            <person name="Dougan E. K."/>
            <person name="Rhodes N."/>
            <person name="Thang M."/>
            <person name="Chan C."/>
        </authorList>
    </citation>
    <scope>NUCLEOTIDE SEQUENCE</scope>
</reference>
<evidence type="ECO:0000256" key="1">
    <source>
        <dbReference type="SAM" id="MobiDB-lite"/>
    </source>
</evidence>
<dbReference type="EMBL" id="CAJNIZ010013620">
    <property type="protein sequence ID" value="CAE7351933.1"/>
    <property type="molecule type" value="Genomic_DNA"/>
</dbReference>
<evidence type="ECO:0000313" key="3">
    <source>
        <dbReference type="Proteomes" id="UP000649617"/>
    </source>
</evidence>
<protein>
    <submittedName>
        <fullName evidence="2">Uncharacterized protein</fullName>
    </submittedName>
</protein>
<organism evidence="2 3">
    <name type="scientific">Symbiodinium pilosum</name>
    <name type="common">Dinoflagellate</name>
    <dbReference type="NCBI Taxonomy" id="2952"/>
    <lineage>
        <taxon>Eukaryota</taxon>
        <taxon>Sar</taxon>
        <taxon>Alveolata</taxon>
        <taxon>Dinophyceae</taxon>
        <taxon>Suessiales</taxon>
        <taxon>Symbiodiniaceae</taxon>
        <taxon>Symbiodinium</taxon>
    </lineage>
</organism>
<evidence type="ECO:0000313" key="2">
    <source>
        <dbReference type="EMBL" id="CAE7351933.1"/>
    </source>
</evidence>
<gene>
    <name evidence="2" type="ORF">SPIL2461_LOCUS8355</name>
</gene>
<feature type="non-terminal residue" evidence="2">
    <location>
        <position position="1"/>
    </location>
</feature>
<comment type="caution">
    <text evidence="2">The sequence shown here is derived from an EMBL/GenBank/DDBJ whole genome shotgun (WGS) entry which is preliminary data.</text>
</comment>
<accession>A0A812PQB9</accession>
<proteinExistence type="predicted"/>
<dbReference type="OrthoDB" id="423460at2759"/>
<feature type="non-terminal residue" evidence="2">
    <location>
        <position position="494"/>
    </location>
</feature>